<dbReference type="AlphaFoldDB" id="A0A5C8HSX4"/>
<dbReference type="OrthoDB" id="4802815at2"/>
<keyword evidence="2" id="KW-1185">Reference proteome</keyword>
<dbReference type="GO" id="GO:0008168">
    <property type="term" value="F:methyltransferase activity"/>
    <property type="evidence" value="ECO:0007669"/>
    <property type="project" value="UniProtKB-KW"/>
</dbReference>
<gene>
    <name evidence="1" type="ORF">FVP74_11110</name>
</gene>
<evidence type="ECO:0000313" key="1">
    <source>
        <dbReference type="EMBL" id="TXK09071.1"/>
    </source>
</evidence>
<reference evidence="1 2" key="1">
    <citation type="submission" date="2019-08" db="EMBL/GenBank/DDBJ databases">
        <authorList>
            <person name="Dong K."/>
        </authorList>
    </citation>
    <scope>NUCLEOTIDE SEQUENCE [LARGE SCALE GENOMIC DNA]</scope>
    <source>
        <strain evidence="1 2">K-1</strain>
    </source>
</reference>
<comment type="caution">
    <text evidence="1">The sequence shown here is derived from an EMBL/GenBank/DDBJ whole genome shotgun (WGS) entry which is preliminary data.</text>
</comment>
<keyword evidence="1" id="KW-0489">Methyltransferase</keyword>
<protein>
    <submittedName>
        <fullName evidence="1">SAM-dependent methyltransferase</fullName>
    </submittedName>
</protein>
<keyword evidence="1" id="KW-0808">Transferase</keyword>
<proteinExistence type="predicted"/>
<name>A0A5C8HSX4_9MICO</name>
<accession>A0A5C8HSX4</accession>
<dbReference type="EMBL" id="VRSX01000005">
    <property type="protein sequence ID" value="TXK09071.1"/>
    <property type="molecule type" value="Genomic_DNA"/>
</dbReference>
<dbReference type="Proteomes" id="UP000321949">
    <property type="component" value="Unassembled WGS sequence"/>
</dbReference>
<organism evidence="1 2">
    <name type="scientific">Microbacterium saccharophilum</name>
    <dbReference type="NCBI Taxonomy" id="1213358"/>
    <lineage>
        <taxon>Bacteria</taxon>
        <taxon>Bacillati</taxon>
        <taxon>Actinomycetota</taxon>
        <taxon>Actinomycetes</taxon>
        <taxon>Micrococcales</taxon>
        <taxon>Microbacteriaceae</taxon>
        <taxon>Microbacterium</taxon>
    </lineage>
</organism>
<dbReference type="GO" id="GO:0032259">
    <property type="term" value="P:methylation"/>
    <property type="evidence" value="ECO:0007669"/>
    <property type="project" value="UniProtKB-KW"/>
</dbReference>
<sequence length="200" mass="21978">MRVHGVPLRHTALMWPFLYYAGDRLSTAELTAARLDGDLVEIGEAFMPADAVETRELRAGALRALAGETVALTRLSAAWVHGAVPEPPVRHCVQRRTDRRIATVIDARLDYRDLRLPPADIMTISGVAVTTPVRTLVDLVRDLVGRTDGDPSAVEAMCAWQPGLAVAAVAWLERSGPVHFKRPALAYLRGRARDQEEVTR</sequence>
<evidence type="ECO:0000313" key="2">
    <source>
        <dbReference type="Proteomes" id="UP000321949"/>
    </source>
</evidence>